<protein>
    <submittedName>
        <fullName evidence="2">Uncharacterized protein</fullName>
    </submittedName>
</protein>
<reference evidence="2" key="1">
    <citation type="submission" date="2021-04" db="EMBL/GenBank/DDBJ databases">
        <authorList>
            <person name="Pira H."/>
            <person name="Risdian C."/>
            <person name="Wink J."/>
        </authorList>
    </citation>
    <scope>NUCLEOTIDE SEQUENCE</scope>
    <source>
        <strain evidence="2">WHY3</strain>
    </source>
</reference>
<feature type="coiled-coil region" evidence="1">
    <location>
        <begin position="19"/>
        <end position="56"/>
    </location>
</feature>
<organism evidence="2 3">
    <name type="scientific">Winogradskyella luteola</name>
    <dbReference type="NCBI Taxonomy" id="2828330"/>
    <lineage>
        <taxon>Bacteria</taxon>
        <taxon>Pseudomonadati</taxon>
        <taxon>Bacteroidota</taxon>
        <taxon>Flavobacteriia</taxon>
        <taxon>Flavobacteriales</taxon>
        <taxon>Flavobacteriaceae</taxon>
        <taxon>Winogradskyella</taxon>
    </lineage>
</organism>
<name>A0A9X1FA85_9FLAO</name>
<gene>
    <name evidence="2" type="ORF">KCG49_13275</name>
</gene>
<comment type="caution">
    <text evidence="2">The sequence shown here is derived from an EMBL/GenBank/DDBJ whole genome shotgun (WGS) entry which is preliminary data.</text>
</comment>
<proteinExistence type="predicted"/>
<sequence length="203" mass="23504">MTQIIGIIFIAVVVIALILEDKKSSREFYEKRIKKLEDEKSRAKSLNEALRSQQTSSRENVEQEEHYEAGYTSITQFNDAVDEIEKNIKYSPLERIYYESKLPDQIKNEVSLRVKTKEHLTYLARKGITQNDISSAKNIISQREEAIGTTLNLKSFTEDYIQQKGKVIAKEIFLGLVKIFEVAGRDVRASDEVYKELFEELPF</sequence>
<evidence type="ECO:0000313" key="3">
    <source>
        <dbReference type="Proteomes" id="UP001138894"/>
    </source>
</evidence>
<dbReference type="RefSeq" id="WP_218547160.1">
    <property type="nucleotide sequence ID" value="NZ_JAGSPD010000011.1"/>
</dbReference>
<dbReference type="Proteomes" id="UP001138894">
    <property type="component" value="Unassembled WGS sequence"/>
</dbReference>
<dbReference type="EMBL" id="JAGSPD010000011">
    <property type="protein sequence ID" value="MBV7270162.1"/>
    <property type="molecule type" value="Genomic_DNA"/>
</dbReference>
<accession>A0A9X1FA85</accession>
<keyword evidence="3" id="KW-1185">Reference proteome</keyword>
<keyword evidence="1" id="KW-0175">Coiled coil</keyword>
<evidence type="ECO:0000313" key="2">
    <source>
        <dbReference type="EMBL" id="MBV7270162.1"/>
    </source>
</evidence>
<evidence type="ECO:0000256" key="1">
    <source>
        <dbReference type="SAM" id="Coils"/>
    </source>
</evidence>
<dbReference type="AlphaFoldDB" id="A0A9X1FA85"/>